<keyword evidence="7 10" id="KW-0804">Transcription</keyword>
<comment type="similarity">
    <text evidence="10">Belongs to the nuclear hormone receptor family.</text>
</comment>
<evidence type="ECO:0000256" key="2">
    <source>
        <dbReference type="ARBA" id="ARBA00022723"/>
    </source>
</evidence>
<dbReference type="Pfam" id="PF00104">
    <property type="entry name" value="Hormone_recep"/>
    <property type="match status" value="1"/>
</dbReference>
<evidence type="ECO:0000259" key="13">
    <source>
        <dbReference type="PROSITE" id="PS51843"/>
    </source>
</evidence>
<keyword evidence="3 10" id="KW-0863">Zinc-finger</keyword>
<keyword evidence="9 10" id="KW-0539">Nucleus</keyword>
<dbReference type="PROSITE" id="PS51843">
    <property type="entry name" value="NR_LBD"/>
    <property type="match status" value="1"/>
</dbReference>
<evidence type="ECO:0000256" key="4">
    <source>
        <dbReference type="ARBA" id="ARBA00022833"/>
    </source>
</evidence>
<evidence type="ECO:0000259" key="12">
    <source>
        <dbReference type="PROSITE" id="PS51030"/>
    </source>
</evidence>
<feature type="domain" description="Nuclear receptor" evidence="12">
    <location>
        <begin position="86"/>
        <end position="162"/>
    </location>
</feature>
<dbReference type="Gene3D" id="1.10.565.10">
    <property type="entry name" value="Retinoid X Receptor"/>
    <property type="match status" value="1"/>
</dbReference>
<evidence type="ECO:0000256" key="7">
    <source>
        <dbReference type="ARBA" id="ARBA00023163"/>
    </source>
</evidence>
<evidence type="ECO:0000256" key="5">
    <source>
        <dbReference type="ARBA" id="ARBA00023015"/>
    </source>
</evidence>
<evidence type="ECO:0000256" key="6">
    <source>
        <dbReference type="ARBA" id="ARBA00023125"/>
    </source>
</evidence>
<keyword evidence="4 10" id="KW-0862">Zinc</keyword>
<feature type="domain" description="NR LBD" evidence="13">
    <location>
        <begin position="283"/>
        <end position="510"/>
    </location>
</feature>
<dbReference type="PROSITE" id="PS51030">
    <property type="entry name" value="NUCLEAR_REC_DBD_2"/>
    <property type="match status" value="1"/>
</dbReference>
<dbReference type="PANTHER" id="PTHR24083">
    <property type="entry name" value="NUCLEAR HORMONE RECEPTOR"/>
    <property type="match status" value="1"/>
</dbReference>
<dbReference type="EMBL" id="AP028910">
    <property type="protein sequence ID" value="BES91282.1"/>
    <property type="molecule type" value="Genomic_DNA"/>
</dbReference>
<proteinExistence type="inferred from homology"/>
<dbReference type="InterPro" id="IPR001723">
    <property type="entry name" value="Nuclear_hrmn_rcpt"/>
</dbReference>
<feature type="compositionally biased region" description="Polar residues" evidence="11">
    <location>
        <begin position="260"/>
        <end position="274"/>
    </location>
</feature>
<dbReference type="InterPro" id="IPR035500">
    <property type="entry name" value="NHR-like_dom_sf"/>
</dbReference>
<dbReference type="InterPro" id="IPR001628">
    <property type="entry name" value="Znf_hrmn_rcpt"/>
</dbReference>
<keyword evidence="8 10" id="KW-0675">Receptor</keyword>
<dbReference type="SMART" id="SM00430">
    <property type="entry name" value="HOLI"/>
    <property type="match status" value="1"/>
</dbReference>
<evidence type="ECO:0000313" key="14">
    <source>
        <dbReference type="EMBL" id="BES91282.1"/>
    </source>
</evidence>
<comment type="subcellular location">
    <subcellularLocation>
        <location evidence="1 10">Nucleus</location>
    </subcellularLocation>
</comment>
<keyword evidence="2 10" id="KW-0479">Metal-binding</keyword>
<evidence type="ECO:0000256" key="3">
    <source>
        <dbReference type="ARBA" id="ARBA00022771"/>
    </source>
</evidence>
<feature type="compositionally biased region" description="Acidic residues" evidence="11">
    <location>
        <begin position="277"/>
        <end position="292"/>
    </location>
</feature>
<evidence type="ECO:0000313" key="15">
    <source>
        <dbReference type="Proteomes" id="UP001307889"/>
    </source>
</evidence>
<feature type="compositionally biased region" description="Low complexity" evidence="11">
    <location>
        <begin position="235"/>
        <end position="252"/>
    </location>
</feature>
<evidence type="ECO:0000256" key="11">
    <source>
        <dbReference type="SAM" id="MobiDB-lite"/>
    </source>
</evidence>
<keyword evidence="6 10" id="KW-0238">DNA-binding</keyword>
<organism evidence="14 15">
    <name type="scientific">Nesidiocoris tenuis</name>
    <dbReference type="NCBI Taxonomy" id="355587"/>
    <lineage>
        <taxon>Eukaryota</taxon>
        <taxon>Metazoa</taxon>
        <taxon>Ecdysozoa</taxon>
        <taxon>Arthropoda</taxon>
        <taxon>Hexapoda</taxon>
        <taxon>Insecta</taxon>
        <taxon>Pterygota</taxon>
        <taxon>Neoptera</taxon>
        <taxon>Paraneoptera</taxon>
        <taxon>Hemiptera</taxon>
        <taxon>Heteroptera</taxon>
        <taxon>Panheteroptera</taxon>
        <taxon>Cimicomorpha</taxon>
        <taxon>Miridae</taxon>
        <taxon>Dicyphina</taxon>
        <taxon>Nesidiocoris</taxon>
    </lineage>
</organism>
<feature type="region of interest" description="Disordered" evidence="11">
    <location>
        <begin position="228"/>
        <end position="310"/>
    </location>
</feature>
<dbReference type="PROSITE" id="PS00031">
    <property type="entry name" value="NUCLEAR_REC_DBD_1"/>
    <property type="match status" value="1"/>
</dbReference>
<keyword evidence="5 10" id="KW-0805">Transcription regulation</keyword>
<protein>
    <submittedName>
        <fullName evidence="14">HOLI</fullName>
    </submittedName>
</protein>
<dbReference type="InterPro" id="IPR013088">
    <property type="entry name" value="Znf_NHR/GATA"/>
</dbReference>
<dbReference type="InterPro" id="IPR050274">
    <property type="entry name" value="Nuclear_hormone_rcpt_NR2"/>
</dbReference>
<name>A0ABN7ALQ4_9HEMI</name>
<evidence type="ECO:0000256" key="10">
    <source>
        <dbReference type="RuleBase" id="RU004334"/>
    </source>
</evidence>
<dbReference type="SUPFAM" id="SSF48508">
    <property type="entry name" value="Nuclear receptor ligand-binding domain"/>
    <property type="match status" value="1"/>
</dbReference>
<dbReference type="InterPro" id="IPR000536">
    <property type="entry name" value="Nucl_hrmn_rcpt_lig-bd"/>
</dbReference>
<dbReference type="SMART" id="SM00399">
    <property type="entry name" value="ZnF_C4"/>
    <property type="match status" value="1"/>
</dbReference>
<dbReference type="SUPFAM" id="SSF57716">
    <property type="entry name" value="Glucocorticoid receptor-like (DNA-binding domain)"/>
    <property type="match status" value="1"/>
</dbReference>
<evidence type="ECO:0000256" key="8">
    <source>
        <dbReference type="ARBA" id="ARBA00023170"/>
    </source>
</evidence>
<dbReference type="CDD" id="cd06950">
    <property type="entry name" value="NR_LBD_Tlx_PNR_like"/>
    <property type="match status" value="1"/>
</dbReference>
<reference evidence="14 15" key="1">
    <citation type="submission" date="2023-09" db="EMBL/GenBank/DDBJ databases">
        <title>Nesidiocoris tenuis whole genome shotgun sequence.</title>
        <authorList>
            <person name="Shibata T."/>
            <person name="Shimoda M."/>
            <person name="Kobayashi T."/>
            <person name="Uehara T."/>
        </authorList>
    </citation>
    <scope>NUCLEOTIDE SEQUENCE [LARGE SCALE GENOMIC DNA]</scope>
    <source>
        <strain evidence="14 15">Japan</strain>
    </source>
</reference>
<dbReference type="Pfam" id="PF00105">
    <property type="entry name" value="zf-C4"/>
    <property type="match status" value="1"/>
</dbReference>
<dbReference type="CDD" id="cd06970">
    <property type="entry name" value="NR_DBD_PNR"/>
    <property type="match status" value="1"/>
</dbReference>
<evidence type="ECO:0000256" key="9">
    <source>
        <dbReference type="ARBA" id="ARBA00023242"/>
    </source>
</evidence>
<dbReference type="PRINTS" id="PR00047">
    <property type="entry name" value="STROIDFINGER"/>
</dbReference>
<gene>
    <name evidence="14" type="ORF">NTJ_04090</name>
</gene>
<accession>A0ABN7ALQ4</accession>
<evidence type="ECO:0000256" key="1">
    <source>
        <dbReference type="ARBA" id="ARBA00004123"/>
    </source>
</evidence>
<dbReference type="PRINTS" id="PR00398">
    <property type="entry name" value="STRDHORMONER"/>
</dbReference>
<keyword evidence="15" id="KW-1185">Reference proteome</keyword>
<dbReference type="Proteomes" id="UP001307889">
    <property type="component" value="Chromosome 2"/>
</dbReference>
<dbReference type="Gene3D" id="3.30.50.10">
    <property type="entry name" value="Erythroid Transcription Factor GATA-1, subunit A"/>
    <property type="match status" value="1"/>
</dbReference>
<sequence>MFSTLIKVPGLVSPMDDKDNVRCLSVGAPGRRMDLFLMDQENVVGGGGVEDYSGRWSCVGPQTVVRATRSPPPPSQPGATKLKALGLSCVVCGDTSSGKHYGILACNGCSGFFKRSVRRKLIYRCQAGTGRCVVDKAHRNQCQACRLKKCLTMGMNKDAVQNERQPRNTATIRPEALAEMTDHERVIREAVGAVGVFGPPTVAALSGIGGTMQFPGSLVSLTSGPLGGGLGGSGSSPPRVSSGGGSNSNNNTETDEPAQPSYSQVSSPQMPNSANENDNDDNEEDDPIDVTAEEPPATRPEYRSNSNNVFPPEQFYPQVQETVYETAARLLFMAVKWAKNLPSFALLPFRDQVILLEECWAELFILNAVQWCLPLDPNPLFCVANHVISGSNSRHIAVDVRILNDIYQRYRTVAVDAAEFAYLKAIVIFRAETRGLKDPLQVENLQDQAQVMLCSHARTRSPHQGTRFGRLLLMIPLLKNVPTHRVEHIFFQKTIGNTPMEKVLCDMYKN</sequence>